<dbReference type="SMART" id="SM00460">
    <property type="entry name" value="TGc"/>
    <property type="match status" value="1"/>
</dbReference>
<dbReference type="PROSITE" id="PS00547">
    <property type="entry name" value="TRANSGLUTAMINASES"/>
    <property type="match status" value="1"/>
</dbReference>
<dbReference type="Proteomes" id="UP001516400">
    <property type="component" value="Unassembled WGS sequence"/>
</dbReference>
<feature type="binding site" evidence="3">
    <location>
        <position position="473"/>
    </location>
    <ligand>
        <name>Ca(2+)</name>
        <dbReference type="ChEBI" id="CHEBI:29108"/>
    </ligand>
</feature>
<dbReference type="PANTHER" id="PTHR11590">
    <property type="entry name" value="PROTEIN-GLUTAMINE GAMMA-GLUTAMYLTRANSFERASE"/>
    <property type="match status" value="1"/>
</dbReference>
<feature type="active site" evidence="2">
    <location>
        <position position="348"/>
    </location>
</feature>
<dbReference type="InterPro" id="IPR036985">
    <property type="entry name" value="Transglutaminase-like_sf"/>
</dbReference>
<feature type="binding site" evidence="3">
    <location>
        <position position="411"/>
    </location>
    <ligand>
        <name>Ca(2+)</name>
        <dbReference type="ChEBI" id="CHEBI:29108"/>
    </ligand>
</feature>
<evidence type="ECO:0000259" key="4">
    <source>
        <dbReference type="SMART" id="SM00460"/>
    </source>
</evidence>
<gene>
    <name evidence="5" type="ORF">HHI36_018687</name>
</gene>
<dbReference type="FunFam" id="2.60.40.10:FF:000171">
    <property type="entry name" value="protein-glutamine gamma-glutamyltransferase 6"/>
    <property type="match status" value="1"/>
</dbReference>
<keyword evidence="3" id="KW-0479">Metal-binding</keyword>
<dbReference type="InterPro" id="IPR008958">
    <property type="entry name" value="Transglutaminase_C"/>
</dbReference>
<dbReference type="PIRSF" id="PIRSF000459">
    <property type="entry name" value="TGM_EBP42"/>
    <property type="match status" value="1"/>
</dbReference>
<feature type="binding site" evidence="3">
    <location>
        <position position="413"/>
    </location>
    <ligand>
        <name>Ca(2+)</name>
        <dbReference type="ChEBI" id="CHEBI:29108"/>
    </ligand>
</feature>
<feature type="active site" evidence="2">
    <location>
        <position position="284"/>
    </location>
</feature>
<comment type="cofactor">
    <cofactor evidence="3">
        <name>Ca(2+)</name>
        <dbReference type="ChEBI" id="CHEBI:29108"/>
    </cofactor>
    <text evidence="3">Binds 1 Ca(2+) ion per subunit.</text>
</comment>
<dbReference type="Pfam" id="PF00868">
    <property type="entry name" value="Transglut_N"/>
    <property type="match status" value="1"/>
</dbReference>
<evidence type="ECO:0000313" key="5">
    <source>
        <dbReference type="EMBL" id="KAL3284529.1"/>
    </source>
</evidence>
<evidence type="ECO:0000256" key="1">
    <source>
        <dbReference type="ARBA" id="ARBA00005968"/>
    </source>
</evidence>
<feature type="domain" description="Transglutaminase-like" evidence="4">
    <location>
        <begin position="276"/>
        <end position="374"/>
    </location>
</feature>
<evidence type="ECO:0000256" key="3">
    <source>
        <dbReference type="PIRSR" id="PIRSR000459-2"/>
    </source>
</evidence>
<comment type="caution">
    <text evidence="5">The sequence shown here is derived from an EMBL/GenBank/DDBJ whole genome shotgun (WGS) entry which is preliminary data.</text>
</comment>
<dbReference type="SUPFAM" id="SSF81296">
    <property type="entry name" value="E set domains"/>
    <property type="match status" value="1"/>
</dbReference>
<organism evidence="5 6">
    <name type="scientific">Cryptolaemus montrouzieri</name>
    <dbReference type="NCBI Taxonomy" id="559131"/>
    <lineage>
        <taxon>Eukaryota</taxon>
        <taxon>Metazoa</taxon>
        <taxon>Ecdysozoa</taxon>
        <taxon>Arthropoda</taxon>
        <taxon>Hexapoda</taxon>
        <taxon>Insecta</taxon>
        <taxon>Pterygota</taxon>
        <taxon>Neoptera</taxon>
        <taxon>Endopterygota</taxon>
        <taxon>Coleoptera</taxon>
        <taxon>Polyphaga</taxon>
        <taxon>Cucujiformia</taxon>
        <taxon>Coccinelloidea</taxon>
        <taxon>Coccinellidae</taxon>
        <taxon>Scymninae</taxon>
        <taxon>Scymnini</taxon>
        <taxon>Cryptolaemus</taxon>
    </lineage>
</organism>
<reference evidence="5 6" key="1">
    <citation type="journal article" date="2021" name="BMC Biol.">
        <title>Horizontally acquired antibacterial genes associated with adaptive radiation of ladybird beetles.</title>
        <authorList>
            <person name="Li H.S."/>
            <person name="Tang X.F."/>
            <person name="Huang Y.H."/>
            <person name="Xu Z.Y."/>
            <person name="Chen M.L."/>
            <person name="Du X.Y."/>
            <person name="Qiu B.Y."/>
            <person name="Chen P.T."/>
            <person name="Zhang W."/>
            <person name="Slipinski A."/>
            <person name="Escalona H.E."/>
            <person name="Waterhouse R.M."/>
            <person name="Zwick A."/>
            <person name="Pang H."/>
        </authorList>
    </citation>
    <scope>NUCLEOTIDE SEQUENCE [LARGE SCALE GENOMIC DNA]</scope>
    <source>
        <strain evidence="5">SYSU2018</strain>
    </source>
</reference>
<dbReference type="InterPro" id="IPR050779">
    <property type="entry name" value="Transglutaminase"/>
</dbReference>
<evidence type="ECO:0000256" key="2">
    <source>
        <dbReference type="PIRSR" id="PIRSR000459-1"/>
    </source>
</evidence>
<dbReference type="InterPro" id="IPR002931">
    <property type="entry name" value="Transglutaminase-like"/>
</dbReference>
<evidence type="ECO:0000313" key="6">
    <source>
        <dbReference type="Proteomes" id="UP001516400"/>
    </source>
</evidence>
<dbReference type="InterPro" id="IPR013783">
    <property type="entry name" value="Ig-like_fold"/>
</dbReference>
<dbReference type="Gene3D" id="2.60.40.10">
    <property type="entry name" value="Immunoglobulins"/>
    <property type="match status" value="3"/>
</dbReference>
<dbReference type="Pfam" id="PF00927">
    <property type="entry name" value="Transglut_C"/>
    <property type="match status" value="2"/>
</dbReference>
<dbReference type="InterPro" id="IPR038765">
    <property type="entry name" value="Papain-like_cys_pep_sf"/>
</dbReference>
<dbReference type="SUPFAM" id="SSF49309">
    <property type="entry name" value="Transglutaminase, two C-terminal domains"/>
    <property type="match status" value="2"/>
</dbReference>
<dbReference type="FunFam" id="2.60.40.10:FF:000090">
    <property type="entry name" value="Protein-glutamine gamma-glutamyltransferase 2"/>
    <property type="match status" value="1"/>
</dbReference>
<dbReference type="InterPro" id="IPR036238">
    <property type="entry name" value="Transglutaminase_C_sf"/>
</dbReference>
<dbReference type="InterPro" id="IPR001102">
    <property type="entry name" value="Transglutaminase_N"/>
</dbReference>
<sequence length="710" mass="79791">MSDCLVVEIAYLYIKENAVQHKTDMFDMVNNEEIQTPILRRGMKFTLAIRFNNGGFRDGVDKIRLLFNFGPTPNPLKATKGIVILSDSKVQNQDEKLWYGNILAKGEDTVTLEIAIPPSAPVGVWKLQIETSKVSAPDRVKVYDHEEEIYILFNPWVCHDLVYMPDKRLLDEYILQEVGKIWVGAYGSAKGREWIFGQFNACVLPAIMLMIDRSNLPHSSRGDPVKVARMISKMVNSNDDDGGILIGDWSGDYSEGTAPSAWTGSVAIMQEYLDTQEPVPYGQCWVFAGVVTTVCRALGIPSRVVSNLVSAHDANSSLSIDKYYDKEGEPLEEDPNNPNGEDSIWNYHVWNDVWMARPDLPIGYGGWQAIDATPQELSTNFYQCGPASLEAIKQGAVCYNYDVEFMVSSVNADVLRWKEDPHHVLGYSKIYCNKYHIGRLILTKKPFVYDPNGDRDREDITSLYKQKEGTEAERLSLYNAVRGSEMAKKFFAMPDSELEDMEFELKDLDKVMIGESFQAVVTIKNKSKQARTIGAAITAYSVYYTGLKAQLIEKAKGDFVMQPGAVENMKMTITPTKYLDKLVEYGMVKLYATVTVNETRQTWADEDDFQVIKPPIRIQVPAEIPLNKNTTISLGFKNPLNTVLTKCRFFIHGPALLKNYALACHDIQPQQDVSIAAGISPRADGEQILVATFHSNELHDITGSVKIHVY</sequence>
<dbReference type="SUPFAM" id="SSF54001">
    <property type="entry name" value="Cysteine proteinases"/>
    <property type="match status" value="1"/>
</dbReference>
<keyword evidence="6" id="KW-1185">Reference proteome</keyword>
<dbReference type="FunFam" id="3.90.260.10:FF:000002">
    <property type="entry name" value="Erythrocyte membrane protein band 4.2"/>
    <property type="match status" value="1"/>
</dbReference>
<name>A0ABD2P1E4_9CUCU</name>
<dbReference type="InterPro" id="IPR023608">
    <property type="entry name" value="Transglutaminase_animal"/>
</dbReference>
<dbReference type="EMBL" id="JABFTP020000165">
    <property type="protein sequence ID" value="KAL3284529.1"/>
    <property type="molecule type" value="Genomic_DNA"/>
</dbReference>
<dbReference type="PANTHER" id="PTHR11590:SF40">
    <property type="entry name" value="HEMOCYTE PROTEIN-GLUTAMINE GAMMA-GLUTAMYLTRANSFERASE-LIKE PROTEIN"/>
    <property type="match status" value="1"/>
</dbReference>
<comment type="similarity">
    <text evidence="1">Belongs to the transglutaminase superfamily. Transglutaminase family.</text>
</comment>
<accession>A0ABD2P1E4</accession>
<feature type="active site" evidence="2">
    <location>
        <position position="371"/>
    </location>
</feature>
<dbReference type="Gene3D" id="3.90.260.10">
    <property type="entry name" value="Transglutaminase-like"/>
    <property type="match status" value="1"/>
</dbReference>
<dbReference type="InterPro" id="IPR013808">
    <property type="entry name" value="Transglutaminase_AS"/>
</dbReference>
<dbReference type="AlphaFoldDB" id="A0ABD2P1E4"/>
<protein>
    <recommendedName>
        <fullName evidence="4">Transglutaminase-like domain-containing protein</fullName>
    </recommendedName>
</protein>
<dbReference type="InterPro" id="IPR014756">
    <property type="entry name" value="Ig_E-set"/>
</dbReference>
<feature type="binding site" evidence="3">
    <location>
        <position position="468"/>
    </location>
    <ligand>
        <name>Ca(2+)</name>
        <dbReference type="ChEBI" id="CHEBI:29108"/>
    </ligand>
</feature>
<proteinExistence type="inferred from homology"/>
<keyword evidence="3" id="KW-0106">Calcium</keyword>
<dbReference type="Pfam" id="PF01841">
    <property type="entry name" value="Transglut_core"/>
    <property type="match status" value="1"/>
</dbReference>